<evidence type="ECO:0000256" key="4">
    <source>
        <dbReference type="ARBA" id="ARBA00022490"/>
    </source>
</evidence>
<dbReference type="PANTHER" id="PTHR34069">
    <property type="entry name" value="3-OXOACYL-[ACYL-CARRIER-PROTEIN] SYNTHASE 3"/>
    <property type="match status" value="1"/>
</dbReference>
<accession>A0A371RKN1</accession>
<feature type="active site" evidence="13">
    <location>
        <position position="285"/>
    </location>
</feature>
<dbReference type="GO" id="GO:0005737">
    <property type="term" value="C:cytoplasm"/>
    <property type="evidence" value="ECO:0007669"/>
    <property type="project" value="UniProtKB-SubCell"/>
</dbReference>
<evidence type="ECO:0000259" key="14">
    <source>
        <dbReference type="Pfam" id="PF08541"/>
    </source>
</evidence>
<evidence type="ECO:0000259" key="15">
    <source>
        <dbReference type="Pfam" id="PF08545"/>
    </source>
</evidence>
<dbReference type="RefSeq" id="WP_116392653.1">
    <property type="nucleotide sequence ID" value="NZ_QUQO01000001.1"/>
</dbReference>
<evidence type="ECO:0000313" key="17">
    <source>
        <dbReference type="Proteomes" id="UP000264589"/>
    </source>
</evidence>
<sequence length="328" mass="34456">MTQYTLPFRAIVRGCGGALPDRVVTNADMAKFVDTSDEWITERTGIRQRHIAAEGQYTSDLGTEAAKAALADAGMKAEDIDLIIVATATPDMTFPATASIIQRKLGAGAGAAFDLQAVCTGFVYAMATAEKFLASGQHKRALVIGAETFSRILDWEDRTTCVLFGDGAGAFVLEAVPTEDAGGKGILASHLRCDGSLTDLLFVDGGPSMTGTVGHLRMQGNKVFREAVGRISDAMVEAAEAASITMDEVDWFVPHQANQRIIGGVVKKLGLDESKVVSTIARHGNTSAASIPLAWSVAKADGRIKDGDLVIIEGMGGGLTWGAAVIQL</sequence>
<dbReference type="HAMAP" id="MF_01815">
    <property type="entry name" value="FabH"/>
    <property type="match status" value="1"/>
</dbReference>
<dbReference type="GO" id="GO:0044550">
    <property type="term" value="P:secondary metabolite biosynthetic process"/>
    <property type="evidence" value="ECO:0007669"/>
    <property type="project" value="TreeGrafter"/>
</dbReference>
<keyword evidence="17" id="KW-1185">Reference proteome</keyword>
<dbReference type="Gene3D" id="3.40.47.10">
    <property type="match status" value="1"/>
</dbReference>
<dbReference type="PANTHER" id="PTHR34069:SF2">
    <property type="entry name" value="BETA-KETOACYL-[ACYL-CARRIER-PROTEIN] SYNTHASE III"/>
    <property type="match status" value="1"/>
</dbReference>
<evidence type="ECO:0000256" key="7">
    <source>
        <dbReference type="ARBA" id="ARBA00022832"/>
    </source>
</evidence>
<dbReference type="FunFam" id="3.40.47.10:FF:000004">
    <property type="entry name" value="3-oxoacyl-[acyl-carrier-protein] synthase 3"/>
    <property type="match status" value="1"/>
</dbReference>
<evidence type="ECO:0000256" key="5">
    <source>
        <dbReference type="ARBA" id="ARBA00022516"/>
    </source>
</evidence>
<evidence type="ECO:0000256" key="10">
    <source>
        <dbReference type="ARBA" id="ARBA00023268"/>
    </source>
</evidence>
<feature type="active site" evidence="13">
    <location>
        <position position="255"/>
    </location>
</feature>
<comment type="catalytic activity">
    <reaction evidence="12">
        <text>malonyl-[ACP] + acetyl-CoA + H(+) = 3-oxobutanoyl-[ACP] + CO2 + CoA</text>
        <dbReference type="Rhea" id="RHEA:12080"/>
        <dbReference type="Rhea" id="RHEA-COMP:9623"/>
        <dbReference type="Rhea" id="RHEA-COMP:9625"/>
        <dbReference type="ChEBI" id="CHEBI:15378"/>
        <dbReference type="ChEBI" id="CHEBI:16526"/>
        <dbReference type="ChEBI" id="CHEBI:57287"/>
        <dbReference type="ChEBI" id="CHEBI:57288"/>
        <dbReference type="ChEBI" id="CHEBI:78449"/>
        <dbReference type="ChEBI" id="CHEBI:78450"/>
        <dbReference type="EC" id="2.3.1.180"/>
    </reaction>
    <physiologicalReaction direction="left-to-right" evidence="12">
        <dbReference type="Rhea" id="RHEA:12081"/>
    </physiologicalReaction>
</comment>
<dbReference type="NCBIfam" id="TIGR00747">
    <property type="entry name" value="fabH"/>
    <property type="match status" value="1"/>
</dbReference>
<dbReference type="Proteomes" id="UP000264589">
    <property type="component" value="Unassembled WGS sequence"/>
</dbReference>
<comment type="function">
    <text evidence="13">Catalyzes the condensation reaction of fatty acid synthesis by the addition to an acyl acceptor of two carbons from malonyl-ACP. Catalyzes the first condensation reaction which initiates fatty acid synthesis and may therefore play a role in governing the total rate of fatty acid production. Possesses both acetoacetyl-ACP synthase and acetyl transacylase activities. Its substrate specificity determines the biosynthesis of branched-chain and/or straight-chain of fatty acids.</text>
</comment>
<protein>
    <recommendedName>
        <fullName evidence="3 13">Beta-ketoacyl-[acyl-carrier-protein] synthase III</fullName>
        <shortName evidence="13">Beta-ketoacyl-ACP synthase III</shortName>
        <shortName evidence="13">KAS III</shortName>
        <ecNumber evidence="3 13">2.3.1.180</ecNumber>
    </recommendedName>
    <alternativeName>
        <fullName evidence="13">3-oxoacyl-[acyl-carrier-protein] synthase 3</fullName>
    </alternativeName>
    <alternativeName>
        <fullName evidence="13">3-oxoacyl-[acyl-carrier-protein] synthase III</fullName>
    </alternativeName>
</protein>
<dbReference type="InterPro" id="IPR004655">
    <property type="entry name" value="FabH"/>
</dbReference>
<dbReference type="GO" id="GO:0006633">
    <property type="term" value="P:fatty acid biosynthetic process"/>
    <property type="evidence" value="ECO:0007669"/>
    <property type="project" value="UniProtKB-UniRule"/>
</dbReference>
<dbReference type="CDD" id="cd00830">
    <property type="entry name" value="KAS_III"/>
    <property type="match status" value="1"/>
</dbReference>
<evidence type="ECO:0000256" key="12">
    <source>
        <dbReference type="ARBA" id="ARBA00051096"/>
    </source>
</evidence>
<feature type="domain" description="Beta-ketoacyl-[acyl-carrier-protein] synthase III C-terminal" evidence="14">
    <location>
        <begin position="240"/>
        <end position="327"/>
    </location>
</feature>
<dbReference type="AlphaFoldDB" id="A0A371RKN1"/>
<evidence type="ECO:0000256" key="6">
    <source>
        <dbReference type="ARBA" id="ARBA00022679"/>
    </source>
</evidence>
<dbReference type="GO" id="GO:0033818">
    <property type="term" value="F:beta-ketoacyl-acyl-carrier-protein synthase III activity"/>
    <property type="evidence" value="ECO:0007669"/>
    <property type="project" value="UniProtKB-UniRule"/>
</dbReference>
<dbReference type="Pfam" id="PF08545">
    <property type="entry name" value="ACP_syn_III"/>
    <property type="match status" value="1"/>
</dbReference>
<feature type="region of interest" description="ACP-binding" evidence="13">
    <location>
        <begin position="256"/>
        <end position="260"/>
    </location>
</feature>
<organism evidence="16 17">
    <name type="scientific">Parvularcula marina</name>
    <dbReference type="NCBI Taxonomy" id="2292771"/>
    <lineage>
        <taxon>Bacteria</taxon>
        <taxon>Pseudomonadati</taxon>
        <taxon>Pseudomonadota</taxon>
        <taxon>Alphaproteobacteria</taxon>
        <taxon>Parvularculales</taxon>
        <taxon>Parvularculaceae</taxon>
        <taxon>Parvularcula</taxon>
    </lineage>
</organism>
<dbReference type="UniPathway" id="UPA00094"/>
<dbReference type="OrthoDB" id="9815506at2"/>
<keyword evidence="6 13" id="KW-0808">Transferase</keyword>
<keyword evidence="10 13" id="KW-0511">Multifunctional enzyme</keyword>
<evidence type="ECO:0000313" key="16">
    <source>
        <dbReference type="EMBL" id="RFB06020.1"/>
    </source>
</evidence>
<dbReference type="InterPro" id="IPR013751">
    <property type="entry name" value="ACP_syn_III_N"/>
</dbReference>
<gene>
    <name evidence="13" type="primary">fabH</name>
    <name evidence="16" type="ORF">DX908_12555</name>
</gene>
<evidence type="ECO:0000256" key="9">
    <source>
        <dbReference type="ARBA" id="ARBA00023160"/>
    </source>
</evidence>
<comment type="caution">
    <text evidence="16">The sequence shown here is derived from an EMBL/GenBank/DDBJ whole genome shotgun (WGS) entry which is preliminary data.</text>
</comment>
<keyword evidence="7 13" id="KW-0276">Fatty acid metabolism</keyword>
<dbReference type="SUPFAM" id="SSF53901">
    <property type="entry name" value="Thiolase-like"/>
    <property type="match status" value="1"/>
</dbReference>
<dbReference type="NCBIfam" id="NF006829">
    <property type="entry name" value="PRK09352.1"/>
    <property type="match status" value="1"/>
</dbReference>
<feature type="active site" evidence="13">
    <location>
        <position position="119"/>
    </location>
</feature>
<keyword evidence="9 13" id="KW-0275">Fatty acid biosynthesis</keyword>
<dbReference type="FunCoup" id="A0A371RKN1">
    <property type="interactions" value="504"/>
</dbReference>
<evidence type="ECO:0000256" key="11">
    <source>
        <dbReference type="ARBA" id="ARBA00023315"/>
    </source>
</evidence>
<dbReference type="InterPro" id="IPR016039">
    <property type="entry name" value="Thiolase-like"/>
</dbReference>
<dbReference type="EMBL" id="QUQO01000001">
    <property type="protein sequence ID" value="RFB06020.1"/>
    <property type="molecule type" value="Genomic_DNA"/>
</dbReference>
<evidence type="ECO:0000256" key="2">
    <source>
        <dbReference type="ARBA" id="ARBA00008642"/>
    </source>
</evidence>
<comment type="pathway">
    <text evidence="1 13">Lipid metabolism; fatty acid biosynthesis.</text>
</comment>
<comment type="domain">
    <text evidence="13">The last Arg residue of the ACP-binding site is essential for the weak association between ACP/AcpP and FabH.</text>
</comment>
<evidence type="ECO:0000256" key="3">
    <source>
        <dbReference type="ARBA" id="ARBA00012333"/>
    </source>
</evidence>
<evidence type="ECO:0000256" key="8">
    <source>
        <dbReference type="ARBA" id="ARBA00023098"/>
    </source>
</evidence>
<keyword evidence="5 13" id="KW-0444">Lipid biosynthesis</keyword>
<evidence type="ECO:0000256" key="1">
    <source>
        <dbReference type="ARBA" id="ARBA00005194"/>
    </source>
</evidence>
<reference evidence="16 17" key="1">
    <citation type="submission" date="2018-08" db="EMBL/GenBank/DDBJ databases">
        <title>Parvularcula sp. SM1705, isolated from surface water of the South Sea China.</title>
        <authorList>
            <person name="Sun L."/>
        </authorList>
    </citation>
    <scope>NUCLEOTIDE SEQUENCE [LARGE SCALE GENOMIC DNA]</scope>
    <source>
        <strain evidence="16 17">SM1705</strain>
    </source>
</reference>
<evidence type="ECO:0000256" key="13">
    <source>
        <dbReference type="HAMAP-Rule" id="MF_01815"/>
    </source>
</evidence>
<proteinExistence type="inferred from homology"/>
<keyword evidence="11 13" id="KW-0012">Acyltransferase</keyword>
<keyword evidence="8 13" id="KW-0443">Lipid metabolism</keyword>
<dbReference type="Pfam" id="PF08541">
    <property type="entry name" value="ACP_syn_III_C"/>
    <property type="match status" value="1"/>
</dbReference>
<name>A0A371RKN1_9PROT</name>
<comment type="similarity">
    <text evidence="2 13">Belongs to the thiolase-like superfamily. FabH family.</text>
</comment>
<comment type="subunit">
    <text evidence="13">Homodimer.</text>
</comment>
<dbReference type="InParanoid" id="A0A371RKN1"/>
<dbReference type="InterPro" id="IPR013747">
    <property type="entry name" value="ACP_syn_III_C"/>
</dbReference>
<keyword evidence="4 13" id="KW-0963">Cytoplasm</keyword>
<comment type="subcellular location">
    <subcellularLocation>
        <location evidence="13">Cytoplasm</location>
    </subcellularLocation>
</comment>
<feature type="domain" description="Beta-ketoacyl-[acyl-carrier-protein] synthase III N-terminal" evidence="15">
    <location>
        <begin position="113"/>
        <end position="195"/>
    </location>
</feature>
<dbReference type="GO" id="GO:0004315">
    <property type="term" value="F:3-oxoacyl-[acyl-carrier-protein] synthase activity"/>
    <property type="evidence" value="ECO:0007669"/>
    <property type="project" value="InterPro"/>
</dbReference>
<dbReference type="EC" id="2.3.1.180" evidence="3 13"/>